<dbReference type="SMART" id="SM00034">
    <property type="entry name" value="CLECT"/>
    <property type="match status" value="1"/>
</dbReference>
<keyword evidence="3" id="KW-0472">Membrane</keyword>
<proteinExistence type="predicted"/>
<dbReference type="PANTHER" id="PTHR46160:SF9">
    <property type="entry name" value="PROTEIN PRY2-RELATED"/>
    <property type="match status" value="1"/>
</dbReference>
<feature type="domain" description="SMB" evidence="6">
    <location>
        <begin position="147"/>
        <end position="189"/>
    </location>
</feature>
<dbReference type="SUPFAM" id="SSF56436">
    <property type="entry name" value="C-type lectin-like"/>
    <property type="match status" value="1"/>
</dbReference>
<dbReference type="Gene3D" id="2.10.25.10">
    <property type="entry name" value="Laminin"/>
    <property type="match status" value="1"/>
</dbReference>
<dbReference type="GeneID" id="102802715"/>
<dbReference type="CDD" id="cd19941">
    <property type="entry name" value="TIL"/>
    <property type="match status" value="1"/>
</dbReference>
<dbReference type="Pfam" id="PF01826">
    <property type="entry name" value="TIL"/>
    <property type="match status" value="1"/>
</dbReference>
<evidence type="ECO:0000259" key="6">
    <source>
        <dbReference type="PROSITE" id="PS50958"/>
    </source>
</evidence>
<dbReference type="RefSeq" id="XP_006817737.1">
    <property type="nucleotide sequence ID" value="XM_006817674.1"/>
</dbReference>
<evidence type="ECO:0000259" key="5">
    <source>
        <dbReference type="PROSITE" id="PS50041"/>
    </source>
</evidence>
<name>A0ABM0MCJ6_SACKO</name>
<evidence type="ECO:0000256" key="2">
    <source>
        <dbReference type="ARBA" id="ARBA00022729"/>
    </source>
</evidence>
<dbReference type="Proteomes" id="UP000694865">
    <property type="component" value="Unplaced"/>
</dbReference>
<dbReference type="PROSITE" id="PS50041">
    <property type="entry name" value="C_TYPE_LECTIN_2"/>
    <property type="match status" value="1"/>
</dbReference>
<dbReference type="PROSITE" id="PS00615">
    <property type="entry name" value="C_TYPE_LECTIN_1"/>
    <property type="match status" value="1"/>
</dbReference>
<evidence type="ECO:0000313" key="9">
    <source>
        <dbReference type="RefSeq" id="XP_006817737.1"/>
    </source>
</evidence>
<dbReference type="InterPro" id="IPR052749">
    <property type="entry name" value="Alpha-tectorin"/>
</dbReference>
<dbReference type="InterPro" id="IPR001304">
    <property type="entry name" value="C-type_lectin-like"/>
</dbReference>
<evidence type="ECO:0000256" key="3">
    <source>
        <dbReference type="ARBA" id="ARBA00023136"/>
    </source>
</evidence>
<dbReference type="Pfam" id="PF01033">
    <property type="entry name" value="Somatomedin_B"/>
    <property type="match status" value="1"/>
</dbReference>
<evidence type="ECO:0000256" key="4">
    <source>
        <dbReference type="ARBA" id="ARBA00023157"/>
    </source>
</evidence>
<dbReference type="SUPFAM" id="SSF57567">
    <property type="entry name" value="Serine protease inhibitors"/>
    <property type="match status" value="1"/>
</dbReference>
<reference evidence="9" key="1">
    <citation type="submission" date="2025-08" db="UniProtKB">
        <authorList>
            <consortium name="RefSeq"/>
        </authorList>
    </citation>
    <scope>IDENTIFICATION</scope>
    <source>
        <tissue evidence="9">Testes</tissue>
    </source>
</reference>
<dbReference type="InterPro" id="IPR014853">
    <property type="entry name" value="VWF/SSPO/ZAN-like_Cys-rich_dom"/>
</dbReference>
<dbReference type="CDD" id="cd00037">
    <property type="entry name" value="CLECT"/>
    <property type="match status" value="1"/>
</dbReference>
<dbReference type="PROSITE" id="PS50958">
    <property type="entry name" value="SMB_2"/>
    <property type="match status" value="1"/>
</dbReference>
<dbReference type="InterPro" id="IPR016187">
    <property type="entry name" value="CTDL_fold"/>
</dbReference>
<dbReference type="InterPro" id="IPR002919">
    <property type="entry name" value="TIL_dom"/>
</dbReference>
<comment type="subcellular location">
    <subcellularLocation>
        <location evidence="1">Membrane</location>
    </subcellularLocation>
</comment>
<keyword evidence="8" id="KW-1185">Reference proteome</keyword>
<feature type="domain" description="VWFD" evidence="7">
    <location>
        <begin position="188"/>
        <end position="384"/>
    </location>
</feature>
<accession>A0ABM0MCJ6</accession>
<dbReference type="Gene3D" id="3.10.100.10">
    <property type="entry name" value="Mannose-Binding Protein A, subunit A"/>
    <property type="match status" value="1"/>
</dbReference>
<evidence type="ECO:0000313" key="8">
    <source>
        <dbReference type="Proteomes" id="UP000694865"/>
    </source>
</evidence>
<dbReference type="InterPro" id="IPR001846">
    <property type="entry name" value="VWF_type-D"/>
</dbReference>
<keyword evidence="2" id="KW-0732">Signal</keyword>
<dbReference type="InterPro" id="IPR001212">
    <property type="entry name" value="Somatomedin_B_dom"/>
</dbReference>
<keyword evidence="4" id="KW-1015">Disulfide bond</keyword>
<dbReference type="InterPro" id="IPR018378">
    <property type="entry name" value="C-type_lectin_CS"/>
</dbReference>
<dbReference type="SMART" id="SM00216">
    <property type="entry name" value="VWD"/>
    <property type="match status" value="1"/>
</dbReference>
<dbReference type="InterPro" id="IPR016186">
    <property type="entry name" value="C-type_lectin-like/link_sf"/>
</dbReference>
<dbReference type="SMART" id="SM00832">
    <property type="entry name" value="C8"/>
    <property type="match status" value="1"/>
</dbReference>
<protein>
    <submittedName>
        <fullName evidence="9">IgGFc-binding protein-like</fullName>
    </submittedName>
</protein>
<gene>
    <name evidence="9" type="primary">LOC102802715</name>
</gene>
<dbReference type="InterPro" id="IPR036084">
    <property type="entry name" value="Ser_inhib-like_sf"/>
</dbReference>
<dbReference type="Pfam" id="PF08742">
    <property type="entry name" value="C8"/>
    <property type="match status" value="1"/>
</dbReference>
<evidence type="ECO:0000259" key="7">
    <source>
        <dbReference type="PROSITE" id="PS51233"/>
    </source>
</evidence>
<dbReference type="Pfam" id="PF00059">
    <property type="entry name" value="Lectin_C"/>
    <property type="match status" value="1"/>
</dbReference>
<evidence type="ECO:0000256" key="1">
    <source>
        <dbReference type="ARBA" id="ARBA00004370"/>
    </source>
</evidence>
<feature type="domain" description="C-type lectin" evidence="5">
    <location>
        <begin position="561"/>
        <end position="690"/>
    </location>
</feature>
<sequence>MTVDCPLEINYEHMGCFKFTTEVISLEDTGNPYVDPDDAARGCARAAYFEDKDFFVFKNNGECHAASVTSDYDNAGASSGCRYGLGTAQRMDVYKIIDWECPDNTAYGGFCMMPRVRTPVDRGVCTTLHYCHEVSGTTINPVAICCPKQFCKDHCGEKLVQRDCWCDAQCILFGDCCTEYMDDCSGKDRCKAIGDPHYTSFDNKYFHYQGKCEYTFLSSKCPFEMFPLEIIVKNHDWPRAPSGVTTTKQVRVLVDDLDILLMQGNQLQIGGATVAPPVNPSDTVSITISGIYLLVTTGYGVNIFFDGKHSLLVDVSNAHQGRLCGLCGNFNGDIADDFKMPDGTTIKYDNDYAQMIQFSTPYSQQTGNVNTFGNSWIIPGADCNAGKRSVSEVLPRGTEEEANQLCDELFNTGNIPNCMGAVDPTDHHVSCVMDVMFSLPDITEGCSIIADYVSLCNAAGIHIGDWRLGTQCEIDCPVEGMVYTTCGPLCPATCLDPHPLGSCTEQCIEGCFCGEGLVLDEGGICIEESACGCYYLEALFRLHEVMPNEKTCCCEEDKLCVGERYFEVNTDKVTWSMARDTCEARGGMLAKLNTEMTDTQVRRNIEQNNLGAGISTGFWFGLNDGENEGSFIWSDGTSLNNGDYSNWARRQPNNNMKNSPTGQDCAQLWKKVGYKWDDNNCDNLAGYVCEYSFATACP</sequence>
<organism evidence="8 9">
    <name type="scientific">Saccoglossus kowalevskii</name>
    <name type="common">Acorn worm</name>
    <dbReference type="NCBI Taxonomy" id="10224"/>
    <lineage>
        <taxon>Eukaryota</taxon>
        <taxon>Metazoa</taxon>
        <taxon>Hemichordata</taxon>
        <taxon>Enteropneusta</taxon>
        <taxon>Harrimaniidae</taxon>
        <taxon>Saccoglossus</taxon>
    </lineage>
</organism>
<dbReference type="PANTHER" id="PTHR46160">
    <property type="entry name" value="ALPHA-TECTORIN-RELATED"/>
    <property type="match status" value="1"/>
</dbReference>
<dbReference type="PROSITE" id="PS51233">
    <property type="entry name" value="VWFD"/>
    <property type="match status" value="1"/>
</dbReference>
<dbReference type="Pfam" id="PF00094">
    <property type="entry name" value="VWD"/>
    <property type="match status" value="1"/>
</dbReference>